<dbReference type="AlphaFoldDB" id="A0A5B8UKZ9"/>
<dbReference type="Proteomes" id="UP000321204">
    <property type="component" value="Chromosome"/>
</dbReference>
<evidence type="ECO:0000313" key="2">
    <source>
        <dbReference type="Proteomes" id="UP000321204"/>
    </source>
</evidence>
<gene>
    <name evidence="1" type="ORF">FSB75_12570</name>
</gene>
<dbReference type="RefSeq" id="WP_146787941.1">
    <property type="nucleotide sequence ID" value="NZ_BAABIO010000003.1"/>
</dbReference>
<evidence type="ECO:0000313" key="1">
    <source>
        <dbReference type="EMBL" id="QEC56695.1"/>
    </source>
</evidence>
<dbReference type="KEGG" id="fgg:FSB75_12570"/>
<accession>A0A5B8UKZ9</accession>
<reference evidence="1 2" key="1">
    <citation type="journal article" date="2015" name="Int. J. Syst. Evol. Microbiol.">
        <title>Flavisolibacter ginsenosidimutans sp. nov., with ginsenoside-converting activity isolated from soil used for cultivating ginseng.</title>
        <authorList>
            <person name="Zhao Y."/>
            <person name="Liu Q."/>
            <person name="Kang M.S."/>
            <person name="Jin F."/>
            <person name="Yu H."/>
            <person name="Im W.T."/>
        </authorList>
    </citation>
    <scope>NUCLEOTIDE SEQUENCE [LARGE SCALE GENOMIC DNA]</scope>
    <source>
        <strain evidence="1 2">Gsoil 636</strain>
    </source>
</reference>
<proteinExistence type="predicted"/>
<organism evidence="1 2">
    <name type="scientific">Flavisolibacter ginsenosidimutans</name>
    <dbReference type="NCBI Taxonomy" id="661481"/>
    <lineage>
        <taxon>Bacteria</taxon>
        <taxon>Pseudomonadati</taxon>
        <taxon>Bacteroidota</taxon>
        <taxon>Chitinophagia</taxon>
        <taxon>Chitinophagales</taxon>
        <taxon>Chitinophagaceae</taxon>
        <taxon>Flavisolibacter</taxon>
    </lineage>
</organism>
<evidence type="ECO:0008006" key="3">
    <source>
        <dbReference type="Google" id="ProtNLM"/>
    </source>
</evidence>
<protein>
    <recommendedName>
        <fullName evidence="3">DUF4276 family protein</fullName>
    </recommendedName>
</protein>
<sequence>MKKKINIMRIGLVGEAPTDTSAIQNLLRKRYPAPAYDFVTLLDQIHGSLLDSQKIKRFLRIEFEDKRPDIVIFIRDLDSIHTHSQVFSEKKRYFSESNRVVNKQGIFLLNIYEIEALVVADIEAFNRKYQTALEYNGDCMMLEDPKGFLRSHCKSYSEIDNAELFKELSFDTLLEKCRYFQGFIYRFNKRLAV</sequence>
<name>A0A5B8UKZ9_9BACT</name>
<keyword evidence="2" id="KW-1185">Reference proteome</keyword>
<dbReference type="OrthoDB" id="881766at2"/>
<dbReference type="EMBL" id="CP042433">
    <property type="protein sequence ID" value="QEC56695.1"/>
    <property type="molecule type" value="Genomic_DNA"/>
</dbReference>